<keyword evidence="6" id="KW-1133">Transmembrane helix</keyword>
<organism evidence="7 8">
    <name type="scientific">Candida theae</name>
    <dbReference type="NCBI Taxonomy" id="1198502"/>
    <lineage>
        <taxon>Eukaryota</taxon>
        <taxon>Fungi</taxon>
        <taxon>Dikarya</taxon>
        <taxon>Ascomycota</taxon>
        <taxon>Saccharomycotina</taxon>
        <taxon>Pichiomycetes</taxon>
        <taxon>Debaryomycetaceae</taxon>
        <taxon>Candida/Lodderomyces clade</taxon>
        <taxon>Candida</taxon>
    </lineage>
</organism>
<dbReference type="CDD" id="cd06558">
    <property type="entry name" value="crotonase-like"/>
    <property type="match status" value="1"/>
</dbReference>
<dbReference type="GO" id="GO:0006635">
    <property type="term" value="P:fatty acid beta-oxidation"/>
    <property type="evidence" value="ECO:0007669"/>
    <property type="project" value="TreeGrafter"/>
</dbReference>
<dbReference type="Gene3D" id="3.90.226.10">
    <property type="entry name" value="2-enoyl-CoA Hydratase, Chain A, domain 1"/>
    <property type="match status" value="1"/>
</dbReference>
<protein>
    <submittedName>
        <fullName evidence="7">Uncharacterized protein</fullName>
    </submittedName>
</protein>
<evidence type="ECO:0000313" key="7">
    <source>
        <dbReference type="EMBL" id="KAI5964405.1"/>
    </source>
</evidence>
<comment type="caution">
    <text evidence="7">The sequence shown here is derived from an EMBL/GenBank/DDBJ whole genome shotgun (WGS) entry which is preliminary data.</text>
</comment>
<feature type="transmembrane region" description="Helical" evidence="6">
    <location>
        <begin position="102"/>
        <end position="127"/>
    </location>
</feature>
<dbReference type="EMBL" id="JAIHNG010000048">
    <property type="protein sequence ID" value="KAI5964405.1"/>
    <property type="molecule type" value="Genomic_DNA"/>
</dbReference>
<keyword evidence="8" id="KW-1185">Reference proteome</keyword>
<dbReference type="GeneID" id="76149137"/>
<dbReference type="FunFam" id="3.90.226.10:FF:000048">
    <property type="entry name" value="3,2-trans-enoyl-CoA isomerase"/>
    <property type="match status" value="1"/>
</dbReference>
<dbReference type="RefSeq" id="XP_051610412.1">
    <property type="nucleotide sequence ID" value="XM_051750247.1"/>
</dbReference>
<comment type="similarity">
    <text evidence="3">Belongs to the enoyl-CoA hydratase/isomerase family.</text>
</comment>
<comment type="pathway">
    <text evidence="2">Lipid metabolism; fatty acid beta-oxidation.</text>
</comment>
<evidence type="ECO:0000313" key="8">
    <source>
        <dbReference type="Proteomes" id="UP001204833"/>
    </source>
</evidence>
<keyword evidence="6" id="KW-0812">Transmembrane</keyword>
<dbReference type="InterPro" id="IPR051053">
    <property type="entry name" value="ECH/Chromodomain_protein"/>
</dbReference>
<sequence length="269" mass="29579">MSKQEFFSYEVIGNAAVITFNNPRKLNSFPIPQYNVLARLIARANDEKSTTITLIQSTGRAFSAGADSKFVGEQDTAFETWLQLSFMMQHHLTQTIMDHKKILAVALNGFAVGLSASLVMLCDLVYVHDVTKTYLLAPFSNIGIVAEGGASATLPMRLGWSKASEALLLSKRISGEDMLKSGLINKAYDGKFSSAEEFNKAVLDELQTATESLHADSIFGIKKLLKATFKPEISKANSKESYVGLANWTSGLPKERFKKLSSGELRHKM</sequence>
<dbReference type="Pfam" id="PF00378">
    <property type="entry name" value="ECH_1"/>
    <property type="match status" value="1"/>
</dbReference>
<gene>
    <name evidence="7" type="ORF">KGF57_001078</name>
</gene>
<name>A0AAD5G082_9ASCO</name>
<evidence type="ECO:0000256" key="6">
    <source>
        <dbReference type="SAM" id="Phobius"/>
    </source>
</evidence>
<proteinExistence type="inferred from homology"/>
<dbReference type="AlphaFoldDB" id="A0AAD5G082"/>
<dbReference type="GO" id="GO:0004165">
    <property type="term" value="F:delta(3)-delta(2)-enoyl-CoA isomerase activity"/>
    <property type="evidence" value="ECO:0007669"/>
    <property type="project" value="UniProtKB-ARBA"/>
</dbReference>
<accession>A0AAD5G082</accession>
<keyword evidence="6" id="KW-0472">Membrane</keyword>
<evidence type="ECO:0000256" key="4">
    <source>
        <dbReference type="ARBA" id="ARBA00023140"/>
    </source>
</evidence>
<dbReference type="InterPro" id="IPR029045">
    <property type="entry name" value="ClpP/crotonase-like_dom_sf"/>
</dbReference>
<dbReference type="GO" id="GO:0005782">
    <property type="term" value="C:peroxisomal matrix"/>
    <property type="evidence" value="ECO:0007669"/>
    <property type="project" value="TreeGrafter"/>
</dbReference>
<reference evidence="7 8" key="1">
    <citation type="journal article" date="2022" name="DNA Res.">
        <title>Genome analysis of five recently described species of the CUG-Ser clade uncovers Candida theae as a new hybrid lineage with pathogenic potential in the Candida parapsilosis species complex.</title>
        <authorList>
            <person name="Mixao V."/>
            <person name="Del Olmo V."/>
            <person name="Hegedusova E."/>
            <person name="Saus E."/>
            <person name="Pryszcz L."/>
            <person name="Cillingova A."/>
            <person name="Nosek J."/>
            <person name="Gabaldon T."/>
        </authorList>
    </citation>
    <scope>NUCLEOTIDE SEQUENCE [LARGE SCALE GENOMIC DNA]</scope>
    <source>
        <strain evidence="7 8">CBS 12239</strain>
    </source>
</reference>
<evidence type="ECO:0000256" key="1">
    <source>
        <dbReference type="ARBA" id="ARBA00004275"/>
    </source>
</evidence>
<comment type="subcellular location">
    <subcellularLocation>
        <location evidence="1">Peroxisome</location>
    </subcellularLocation>
</comment>
<dbReference type="PANTHER" id="PTHR43684">
    <property type="match status" value="1"/>
</dbReference>
<dbReference type="Proteomes" id="UP001204833">
    <property type="component" value="Unassembled WGS sequence"/>
</dbReference>
<keyword evidence="5" id="KW-0413">Isomerase</keyword>
<evidence type="ECO:0000256" key="5">
    <source>
        <dbReference type="ARBA" id="ARBA00023235"/>
    </source>
</evidence>
<evidence type="ECO:0000256" key="2">
    <source>
        <dbReference type="ARBA" id="ARBA00005005"/>
    </source>
</evidence>
<dbReference type="SUPFAM" id="SSF52096">
    <property type="entry name" value="ClpP/crotonase"/>
    <property type="match status" value="1"/>
</dbReference>
<dbReference type="PANTHER" id="PTHR43684:SF1">
    <property type="entry name" value="ENOYL-COA DELTA ISOMERASE 2"/>
    <property type="match status" value="1"/>
</dbReference>
<dbReference type="InterPro" id="IPR001753">
    <property type="entry name" value="Enoyl-CoA_hydra/iso"/>
</dbReference>
<evidence type="ECO:0000256" key="3">
    <source>
        <dbReference type="ARBA" id="ARBA00005254"/>
    </source>
</evidence>
<keyword evidence="4" id="KW-0576">Peroxisome</keyword>